<dbReference type="Gene3D" id="1.25.40.180">
    <property type="match status" value="1"/>
</dbReference>
<evidence type="ECO:0000313" key="2">
    <source>
        <dbReference type="EMBL" id="CAI0389219.1"/>
    </source>
</evidence>
<accession>A0AAV0HVC8</accession>
<protein>
    <submittedName>
        <fullName evidence="2">Uncharacterized protein</fullName>
    </submittedName>
</protein>
<dbReference type="EMBL" id="CAMGYJ010000003">
    <property type="protein sequence ID" value="CAI0389219.1"/>
    <property type="molecule type" value="Genomic_DNA"/>
</dbReference>
<proteinExistence type="predicted"/>
<organism evidence="2 3">
    <name type="scientific">Linum tenue</name>
    <dbReference type="NCBI Taxonomy" id="586396"/>
    <lineage>
        <taxon>Eukaryota</taxon>
        <taxon>Viridiplantae</taxon>
        <taxon>Streptophyta</taxon>
        <taxon>Embryophyta</taxon>
        <taxon>Tracheophyta</taxon>
        <taxon>Spermatophyta</taxon>
        <taxon>Magnoliopsida</taxon>
        <taxon>eudicotyledons</taxon>
        <taxon>Gunneridae</taxon>
        <taxon>Pentapetalae</taxon>
        <taxon>rosids</taxon>
        <taxon>fabids</taxon>
        <taxon>Malpighiales</taxon>
        <taxon>Linaceae</taxon>
        <taxon>Linum</taxon>
    </lineage>
</organism>
<feature type="transmembrane region" description="Helical" evidence="1">
    <location>
        <begin position="147"/>
        <end position="165"/>
    </location>
</feature>
<dbReference type="Proteomes" id="UP001154282">
    <property type="component" value="Unassembled WGS sequence"/>
</dbReference>
<reference evidence="2" key="1">
    <citation type="submission" date="2022-08" db="EMBL/GenBank/DDBJ databases">
        <authorList>
            <person name="Gutierrez-Valencia J."/>
        </authorList>
    </citation>
    <scope>NUCLEOTIDE SEQUENCE</scope>
</reference>
<evidence type="ECO:0000256" key="1">
    <source>
        <dbReference type="SAM" id="Phobius"/>
    </source>
</evidence>
<dbReference type="AlphaFoldDB" id="A0AAV0HVC8"/>
<keyword evidence="1" id="KW-0812">Transmembrane</keyword>
<sequence length="166" mass="18208">MDALLMALFEGKGLAKEAAKKKMYLAAAIVAQGGDSQLLLLGSIQGFFQESCSGVEVAVALIALYDAGVLEDEQILAFCSGTEISQWRRQGISDSERVFSRLLNGCRMLNLRQKRNDLQGVLSVVVIIYADVWTLESAVVFKNKVSFGFYGNITLVCAFCYFEILS</sequence>
<keyword evidence="1" id="KW-0472">Membrane</keyword>
<keyword evidence="3" id="KW-1185">Reference proteome</keyword>
<feature type="transmembrane region" description="Helical" evidence="1">
    <location>
        <begin position="117"/>
        <end position="135"/>
    </location>
</feature>
<keyword evidence="1" id="KW-1133">Transmembrane helix</keyword>
<evidence type="ECO:0000313" key="3">
    <source>
        <dbReference type="Proteomes" id="UP001154282"/>
    </source>
</evidence>
<comment type="caution">
    <text evidence="2">The sequence shown here is derived from an EMBL/GenBank/DDBJ whole genome shotgun (WGS) entry which is preliminary data.</text>
</comment>
<gene>
    <name evidence="2" type="ORF">LITE_LOCUS6141</name>
</gene>
<name>A0AAV0HVC8_9ROSI</name>